<dbReference type="Proteomes" id="UP000253792">
    <property type="component" value="Unassembled WGS sequence"/>
</dbReference>
<sequence length="208" mass="23360">METIFVTESREMLFTGTEDIDVRPLHSSELHYEGDSREEALRAAHKVSAASRVGVCQRGFARFVATVSEITRDGEGFTEHMDTVHTVDPLDRMPELRTLAREAAANRADGKIIRHIAGHTEAIDTAKRAGDYYSLYRVEGSAFGDFSCYRVGHAPYNGTLYLPAGFHDYGIATVDELFVALVVGRCEFLCEYQDEIDEVYHGLFEKRI</sequence>
<keyword evidence="2" id="KW-1185">Reference proteome</keyword>
<gene>
    <name evidence="1" type="ORF">C1880_00925</name>
</gene>
<evidence type="ECO:0000313" key="1">
    <source>
        <dbReference type="EMBL" id="RDB57421.1"/>
    </source>
</evidence>
<protein>
    <submittedName>
        <fullName evidence="1">Uncharacterized protein</fullName>
    </submittedName>
</protein>
<dbReference type="AlphaFoldDB" id="A0A369LCQ8"/>
<dbReference type="RefSeq" id="WP_114557328.1">
    <property type="nucleotide sequence ID" value="NZ_DBFOMJ010000012.1"/>
</dbReference>
<name>A0A369LCQ8_9ACTN</name>
<organism evidence="1 2">
    <name type="scientific">Senegalimassilia anaerobia</name>
    <dbReference type="NCBI Taxonomy" id="1473216"/>
    <lineage>
        <taxon>Bacteria</taxon>
        <taxon>Bacillati</taxon>
        <taxon>Actinomycetota</taxon>
        <taxon>Coriobacteriia</taxon>
        <taxon>Coriobacteriales</taxon>
        <taxon>Coriobacteriaceae</taxon>
        <taxon>Senegalimassilia</taxon>
    </lineage>
</organism>
<accession>A0A369LCQ8</accession>
<dbReference type="OrthoDB" id="9861670at2"/>
<evidence type="ECO:0000313" key="2">
    <source>
        <dbReference type="Proteomes" id="UP000253792"/>
    </source>
</evidence>
<dbReference type="EMBL" id="PPTP01000001">
    <property type="protein sequence ID" value="RDB57421.1"/>
    <property type="molecule type" value="Genomic_DNA"/>
</dbReference>
<reference evidence="1 2" key="1">
    <citation type="journal article" date="2018" name="Elife">
        <title>Discovery and characterization of a prevalent human gut bacterial enzyme sufficient for the inactivation of a family of plant toxins.</title>
        <authorList>
            <person name="Koppel N."/>
            <person name="Bisanz J.E."/>
            <person name="Pandelia M.E."/>
            <person name="Turnbaugh P.J."/>
            <person name="Balskus E.P."/>
        </authorList>
    </citation>
    <scope>NUCLEOTIDE SEQUENCE [LARGE SCALE GENOMIC DNA]</scope>
    <source>
        <strain evidence="2">anaerobia AP69FAA</strain>
    </source>
</reference>
<proteinExistence type="predicted"/>
<comment type="caution">
    <text evidence="1">The sequence shown here is derived from an EMBL/GenBank/DDBJ whole genome shotgun (WGS) entry which is preliminary data.</text>
</comment>